<evidence type="ECO:0000313" key="6">
    <source>
        <dbReference type="WBParaSite" id="Pan_g8209.t1"/>
    </source>
</evidence>
<keyword evidence="4" id="KW-0012">Acyltransferase</keyword>
<dbReference type="PANTHER" id="PTHR14744:SF15">
    <property type="entry name" value="N-ALPHA-ACETYLTRANSFERASE 60"/>
    <property type="match status" value="1"/>
</dbReference>
<dbReference type="GO" id="GO:0000139">
    <property type="term" value="C:Golgi membrane"/>
    <property type="evidence" value="ECO:0007669"/>
    <property type="project" value="TreeGrafter"/>
</dbReference>
<evidence type="ECO:0000256" key="1">
    <source>
        <dbReference type="ARBA" id="ARBA00013184"/>
    </source>
</evidence>
<proteinExistence type="predicted"/>
<name>A0A7E4W9D3_PANRE</name>
<sequence>MLSEVVVVPSTQHPMAPSTDETTVLTLPSTSESADSSQGLSGIILDGQWRLDTLRPKDLNAVAAICKESFPLDYPQSWYEDVVTGRFIAYGVFYGQTLTSLLVAEIKKIADCDNEDKGLDSDPESLVVYILSLAVSSAYRRRVFLHVLSTNYGAISFYKRSGFKHYSTIPNYYYIDNTYQSGSTFVLYTARSVSPYSVSAMFNYVLAYVCRPFRALFRSKFC</sequence>
<dbReference type="InterPro" id="IPR016181">
    <property type="entry name" value="Acyl_CoA_acyltransferase"/>
</dbReference>
<dbReference type="WBParaSite" id="Pan_g8209.t1">
    <property type="protein sequence ID" value="Pan_g8209.t1"/>
    <property type="gene ID" value="Pan_g8209"/>
</dbReference>
<dbReference type="GO" id="GO:0004596">
    <property type="term" value="F:protein-N-terminal amino-acid acetyltransferase activity"/>
    <property type="evidence" value="ECO:0007669"/>
    <property type="project" value="InterPro"/>
</dbReference>
<protein>
    <recommendedName>
        <fullName evidence="1">histone acetyltransferase</fullName>
        <ecNumber evidence="1">2.3.1.48</ecNumber>
    </recommendedName>
</protein>
<accession>A0A7E4W9D3</accession>
<evidence type="ECO:0000256" key="3">
    <source>
        <dbReference type="ARBA" id="ARBA00022853"/>
    </source>
</evidence>
<dbReference type="AlphaFoldDB" id="A0A7E4W9D3"/>
<dbReference type="EC" id="2.3.1.48" evidence="1"/>
<reference evidence="6" key="2">
    <citation type="submission" date="2020-10" db="UniProtKB">
        <authorList>
            <consortium name="WormBaseParasite"/>
        </authorList>
    </citation>
    <scope>IDENTIFICATION</scope>
</reference>
<dbReference type="SUPFAM" id="SSF55729">
    <property type="entry name" value="Acyl-CoA N-acyltransferases (Nat)"/>
    <property type="match status" value="1"/>
</dbReference>
<dbReference type="GO" id="GO:0004402">
    <property type="term" value="F:histone acetyltransferase activity"/>
    <property type="evidence" value="ECO:0007669"/>
    <property type="project" value="TreeGrafter"/>
</dbReference>
<evidence type="ECO:0000313" key="5">
    <source>
        <dbReference type="Proteomes" id="UP000492821"/>
    </source>
</evidence>
<dbReference type="Gene3D" id="3.40.630.30">
    <property type="match status" value="2"/>
</dbReference>
<keyword evidence="2" id="KW-0808">Transferase</keyword>
<dbReference type="Proteomes" id="UP000492821">
    <property type="component" value="Unassembled WGS sequence"/>
</dbReference>
<evidence type="ECO:0000256" key="2">
    <source>
        <dbReference type="ARBA" id="ARBA00022679"/>
    </source>
</evidence>
<keyword evidence="3" id="KW-0156">Chromatin regulator</keyword>
<organism evidence="5 6">
    <name type="scientific">Panagrellus redivivus</name>
    <name type="common">Microworm</name>
    <dbReference type="NCBI Taxonomy" id="6233"/>
    <lineage>
        <taxon>Eukaryota</taxon>
        <taxon>Metazoa</taxon>
        <taxon>Ecdysozoa</taxon>
        <taxon>Nematoda</taxon>
        <taxon>Chromadorea</taxon>
        <taxon>Rhabditida</taxon>
        <taxon>Tylenchina</taxon>
        <taxon>Panagrolaimomorpha</taxon>
        <taxon>Panagrolaimoidea</taxon>
        <taxon>Panagrolaimidae</taxon>
        <taxon>Panagrellus</taxon>
    </lineage>
</organism>
<keyword evidence="5" id="KW-1185">Reference proteome</keyword>
<dbReference type="InterPro" id="IPR045141">
    <property type="entry name" value="NAA60-like"/>
</dbReference>
<evidence type="ECO:0000256" key="4">
    <source>
        <dbReference type="ARBA" id="ARBA00023315"/>
    </source>
</evidence>
<dbReference type="PANTHER" id="PTHR14744">
    <property type="entry name" value="N-ALPHA-ACETYLTRANSFERASE 60"/>
    <property type="match status" value="1"/>
</dbReference>
<reference evidence="5" key="1">
    <citation type="journal article" date="2013" name="Genetics">
        <title>The draft genome and transcriptome of Panagrellus redivivus are shaped by the harsh demands of a free-living lifestyle.</title>
        <authorList>
            <person name="Srinivasan J."/>
            <person name="Dillman A.R."/>
            <person name="Macchietto M.G."/>
            <person name="Heikkinen L."/>
            <person name="Lakso M."/>
            <person name="Fracchia K.M."/>
            <person name="Antoshechkin I."/>
            <person name="Mortazavi A."/>
            <person name="Wong G."/>
            <person name="Sternberg P.W."/>
        </authorList>
    </citation>
    <scope>NUCLEOTIDE SEQUENCE [LARGE SCALE GENOMIC DNA]</scope>
    <source>
        <strain evidence="5">MT8872</strain>
    </source>
</reference>